<protein>
    <submittedName>
        <fullName evidence="1">Uncharacterized protein</fullName>
    </submittedName>
</protein>
<dbReference type="Proteomes" id="UP000236291">
    <property type="component" value="Unassembled WGS sequence"/>
</dbReference>
<evidence type="ECO:0000313" key="2">
    <source>
        <dbReference type="Proteomes" id="UP000236291"/>
    </source>
</evidence>
<comment type="caution">
    <text evidence="1">The sequence shown here is derived from an EMBL/GenBank/DDBJ whole genome shotgun (WGS) entry which is preliminary data.</text>
</comment>
<proteinExistence type="predicted"/>
<sequence>MVQPPLGRGPLPSVDE</sequence>
<organism evidence="1 2">
    <name type="scientific">Trifolium pratense</name>
    <name type="common">Red clover</name>
    <dbReference type="NCBI Taxonomy" id="57577"/>
    <lineage>
        <taxon>Eukaryota</taxon>
        <taxon>Viridiplantae</taxon>
        <taxon>Streptophyta</taxon>
        <taxon>Embryophyta</taxon>
        <taxon>Tracheophyta</taxon>
        <taxon>Spermatophyta</taxon>
        <taxon>Magnoliopsida</taxon>
        <taxon>eudicotyledons</taxon>
        <taxon>Gunneridae</taxon>
        <taxon>Pentapetalae</taxon>
        <taxon>rosids</taxon>
        <taxon>fabids</taxon>
        <taxon>Fabales</taxon>
        <taxon>Fabaceae</taxon>
        <taxon>Papilionoideae</taxon>
        <taxon>50 kb inversion clade</taxon>
        <taxon>NPAAA clade</taxon>
        <taxon>Hologalegina</taxon>
        <taxon>IRL clade</taxon>
        <taxon>Trifolieae</taxon>
        <taxon>Trifolium</taxon>
    </lineage>
</organism>
<dbReference type="EMBL" id="ASHM01167083">
    <property type="protein sequence ID" value="PNX64519.1"/>
    <property type="molecule type" value="Genomic_DNA"/>
</dbReference>
<name>A0A2K3KE46_TRIPR</name>
<reference evidence="1 2" key="1">
    <citation type="journal article" date="2014" name="Am. J. Bot.">
        <title>Genome assembly and annotation for red clover (Trifolium pratense; Fabaceae).</title>
        <authorList>
            <person name="Istvanek J."/>
            <person name="Jaros M."/>
            <person name="Krenek A."/>
            <person name="Repkova J."/>
        </authorList>
    </citation>
    <scope>NUCLEOTIDE SEQUENCE [LARGE SCALE GENOMIC DNA]</scope>
    <source>
        <strain evidence="2">cv. Tatra</strain>
        <tissue evidence="1">Young leaves</tissue>
    </source>
</reference>
<feature type="non-terminal residue" evidence="1">
    <location>
        <position position="16"/>
    </location>
</feature>
<gene>
    <name evidence="1" type="ORF">L195_g062155</name>
</gene>
<accession>A0A2K3KE46</accession>
<evidence type="ECO:0000313" key="1">
    <source>
        <dbReference type="EMBL" id="PNX64519.1"/>
    </source>
</evidence>
<reference evidence="1 2" key="2">
    <citation type="journal article" date="2017" name="Front. Plant Sci.">
        <title>Gene Classification and Mining of Molecular Markers Useful in Red Clover (Trifolium pratense) Breeding.</title>
        <authorList>
            <person name="Istvanek J."/>
            <person name="Dluhosova J."/>
            <person name="Dluhos P."/>
            <person name="Patkova L."/>
            <person name="Nedelnik J."/>
            <person name="Repkova J."/>
        </authorList>
    </citation>
    <scope>NUCLEOTIDE SEQUENCE [LARGE SCALE GENOMIC DNA]</scope>
    <source>
        <strain evidence="2">cv. Tatra</strain>
        <tissue evidence="1">Young leaves</tissue>
    </source>
</reference>
<dbReference type="AlphaFoldDB" id="A0A2K3KE46"/>